<protein>
    <submittedName>
        <fullName evidence="1">Pyridoxal-phosphate-dependent serine hydroxymethyltransferase</fullName>
    </submittedName>
</protein>
<evidence type="ECO:0000313" key="2">
    <source>
        <dbReference type="Proteomes" id="UP000325315"/>
    </source>
</evidence>
<dbReference type="GO" id="GO:0032259">
    <property type="term" value="P:methylation"/>
    <property type="evidence" value="ECO:0007669"/>
    <property type="project" value="UniProtKB-KW"/>
</dbReference>
<dbReference type="EMBL" id="SMMG02000002">
    <property type="protein sequence ID" value="KAA3485237.1"/>
    <property type="molecule type" value="Genomic_DNA"/>
</dbReference>
<comment type="caution">
    <text evidence="1">The sequence shown here is derived from an EMBL/GenBank/DDBJ whole genome shotgun (WGS) entry which is preliminary data.</text>
</comment>
<sequence length="183" mass="21110">MFGVKGNRSMEREVEVTVEVNMHRKKPPDIGSTNHDQPMVRISEVMEGIIQAIDTSCQQNKLEDPLNSLMVGIEAEMNQEDGERAEVIVRRFGFSNSCRVEVEGFAGGIWVFWKDIVHVEILDLQTQAIHMKIRGTYCSSQFLCTTIYVSPQLTKEKCCRNIWVHWQNRLLSLGFWLEISMLF</sequence>
<organism evidence="1 2">
    <name type="scientific">Gossypium australe</name>
    <dbReference type="NCBI Taxonomy" id="47621"/>
    <lineage>
        <taxon>Eukaryota</taxon>
        <taxon>Viridiplantae</taxon>
        <taxon>Streptophyta</taxon>
        <taxon>Embryophyta</taxon>
        <taxon>Tracheophyta</taxon>
        <taxon>Spermatophyta</taxon>
        <taxon>Magnoliopsida</taxon>
        <taxon>eudicotyledons</taxon>
        <taxon>Gunneridae</taxon>
        <taxon>Pentapetalae</taxon>
        <taxon>rosids</taxon>
        <taxon>malvids</taxon>
        <taxon>Malvales</taxon>
        <taxon>Malvaceae</taxon>
        <taxon>Malvoideae</taxon>
        <taxon>Gossypium</taxon>
    </lineage>
</organism>
<dbReference type="PANTHER" id="PTHR35218">
    <property type="entry name" value="RNASE H DOMAIN-CONTAINING PROTEIN"/>
    <property type="match status" value="1"/>
</dbReference>
<evidence type="ECO:0000313" key="1">
    <source>
        <dbReference type="EMBL" id="KAA3485237.1"/>
    </source>
</evidence>
<accession>A0A5B6WX05</accession>
<dbReference type="PANTHER" id="PTHR35218:SF9">
    <property type="entry name" value="ENDONUCLEASE_EXONUCLEASE_PHOSPHATASE DOMAIN-CONTAINING PROTEIN"/>
    <property type="match status" value="1"/>
</dbReference>
<dbReference type="AlphaFoldDB" id="A0A5B6WX05"/>
<keyword evidence="1" id="KW-0489">Methyltransferase</keyword>
<dbReference type="Proteomes" id="UP000325315">
    <property type="component" value="Unassembled WGS sequence"/>
</dbReference>
<proteinExistence type="predicted"/>
<reference evidence="2" key="1">
    <citation type="journal article" date="2019" name="Plant Biotechnol. J.">
        <title>Genome sequencing of the Australian wild diploid species Gossypium australe highlights disease resistance and delayed gland morphogenesis.</title>
        <authorList>
            <person name="Cai Y."/>
            <person name="Cai X."/>
            <person name="Wang Q."/>
            <person name="Wang P."/>
            <person name="Zhang Y."/>
            <person name="Cai C."/>
            <person name="Xu Y."/>
            <person name="Wang K."/>
            <person name="Zhou Z."/>
            <person name="Wang C."/>
            <person name="Geng S."/>
            <person name="Li B."/>
            <person name="Dong Q."/>
            <person name="Hou Y."/>
            <person name="Wang H."/>
            <person name="Ai P."/>
            <person name="Liu Z."/>
            <person name="Yi F."/>
            <person name="Sun M."/>
            <person name="An G."/>
            <person name="Cheng J."/>
            <person name="Zhang Y."/>
            <person name="Shi Q."/>
            <person name="Xie Y."/>
            <person name="Shi X."/>
            <person name="Chang Y."/>
            <person name="Huang F."/>
            <person name="Chen Y."/>
            <person name="Hong S."/>
            <person name="Mi L."/>
            <person name="Sun Q."/>
            <person name="Zhang L."/>
            <person name="Zhou B."/>
            <person name="Peng R."/>
            <person name="Zhang X."/>
            <person name="Liu F."/>
        </authorList>
    </citation>
    <scope>NUCLEOTIDE SEQUENCE [LARGE SCALE GENOMIC DNA]</scope>
    <source>
        <strain evidence="2">cv. PA1801</strain>
    </source>
</reference>
<dbReference type="GO" id="GO:0008168">
    <property type="term" value="F:methyltransferase activity"/>
    <property type="evidence" value="ECO:0007669"/>
    <property type="project" value="UniProtKB-KW"/>
</dbReference>
<keyword evidence="2" id="KW-1185">Reference proteome</keyword>
<gene>
    <name evidence="1" type="ORF">EPI10_007245</name>
</gene>
<keyword evidence="1" id="KW-0808">Transferase</keyword>
<name>A0A5B6WX05_9ROSI</name>